<dbReference type="Proteomes" id="UP000185511">
    <property type="component" value="Chromosome"/>
</dbReference>
<evidence type="ECO:0000256" key="15">
    <source>
        <dbReference type="ARBA" id="ARBA00030800"/>
    </source>
</evidence>
<dbReference type="SMART" id="SM00387">
    <property type="entry name" value="HATPase_c"/>
    <property type="match status" value="1"/>
</dbReference>
<dbReference type="EC" id="2.7.13.3" evidence="4"/>
<proteinExistence type="predicted"/>
<comment type="cofactor">
    <cofactor evidence="2">
        <name>[4Fe-4S] cluster</name>
        <dbReference type="ChEBI" id="CHEBI:49883"/>
    </cofactor>
</comment>
<dbReference type="GO" id="GO:0000155">
    <property type="term" value="F:phosphorelay sensor kinase activity"/>
    <property type="evidence" value="ECO:0007669"/>
    <property type="project" value="InterPro"/>
</dbReference>
<comment type="subcellular location">
    <subcellularLocation>
        <location evidence="3">Cytoplasm</location>
    </subcellularLocation>
</comment>
<name>A0AAC9L7Y3_9PSEU</name>
<keyword evidence="6" id="KW-0004">4Fe-4S</keyword>
<keyword evidence="11" id="KW-0408">Iron</keyword>
<keyword evidence="16" id="KW-0472">Membrane</keyword>
<organism evidence="18 19">
    <name type="scientific">Actinoalloteichus fjordicus</name>
    <dbReference type="NCBI Taxonomy" id="1612552"/>
    <lineage>
        <taxon>Bacteria</taxon>
        <taxon>Bacillati</taxon>
        <taxon>Actinomycetota</taxon>
        <taxon>Actinomycetes</taxon>
        <taxon>Pseudonocardiales</taxon>
        <taxon>Pseudonocardiaceae</taxon>
        <taxon>Actinoalloteichus</taxon>
    </lineage>
</organism>
<dbReference type="GO" id="GO:0051539">
    <property type="term" value="F:4 iron, 4 sulfur cluster binding"/>
    <property type="evidence" value="ECO:0007669"/>
    <property type="project" value="UniProtKB-KW"/>
</dbReference>
<keyword evidence="7" id="KW-0963">Cytoplasm</keyword>
<keyword evidence="12" id="KW-0902">Two-component regulatory system</keyword>
<comment type="function">
    <text evidence="14">Member of the two-component regulatory system NreB/NreC involved in the control of dissimilatory nitrate/nitrite reduction in response to oxygen. NreB functions as a direct oxygen sensor histidine kinase which is autophosphorylated, in the absence of oxygen, probably at the conserved histidine residue, and transfers its phosphate group probably to a conserved aspartate residue of NreC. NreB/NreC activates the expression of the nitrate (narGHJI) and nitrite (nir) reductase operons, as well as the putative nitrate transporter gene narT.</text>
</comment>
<dbReference type="Gene3D" id="3.30.565.10">
    <property type="entry name" value="Histidine kinase-like ATPase, C-terminal domain"/>
    <property type="match status" value="1"/>
</dbReference>
<dbReference type="PANTHER" id="PTHR24421">
    <property type="entry name" value="NITRATE/NITRITE SENSOR PROTEIN NARX-RELATED"/>
    <property type="match status" value="1"/>
</dbReference>
<evidence type="ECO:0000256" key="5">
    <source>
        <dbReference type="ARBA" id="ARBA00017322"/>
    </source>
</evidence>
<evidence type="ECO:0000256" key="8">
    <source>
        <dbReference type="ARBA" id="ARBA00022679"/>
    </source>
</evidence>
<evidence type="ECO:0000259" key="17">
    <source>
        <dbReference type="PROSITE" id="PS50109"/>
    </source>
</evidence>
<dbReference type="CDD" id="cd16917">
    <property type="entry name" value="HATPase_UhpB-NarQ-NarX-like"/>
    <property type="match status" value="1"/>
</dbReference>
<reference evidence="19" key="1">
    <citation type="submission" date="2016-06" db="EMBL/GenBank/DDBJ databases">
        <title>Complete genome sequence of Actinoalloteichus fjordicus DSM 46855 (=ADI127-17), type strain of the new species Actinoalloteichus fjordicus.</title>
        <authorList>
            <person name="Ruckert C."/>
            <person name="Nouioui I."/>
            <person name="Willmese J."/>
            <person name="van Wezel G."/>
            <person name="Klenk H.-P."/>
            <person name="Kalinowski J."/>
            <person name="Zotchev S.B."/>
        </authorList>
    </citation>
    <scope>NUCLEOTIDE SEQUENCE [LARGE SCALE GENOMIC DNA]</scope>
    <source>
        <strain evidence="19">ADI127-7</strain>
    </source>
</reference>
<evidence type="ECO:0000313" key="18">
    <source>
        <dbReference type="EMBL" id="APU12762.1"/>
    </source>
</evidence>
<dbReference type="SUPFAM" id="SSF55874">
    <property type="entry name" value="ATPase domain of HSP90 chaperone/DNA topoisomerase II/histidine kinase"/>
    <property type="match status" value="1"/>
</dbReference>
<dbReference type="InterPro" id="IPR011712">
    <property type="entry name" value="Sig_transdc_His_kin_sub3_dim/P"/>
</dbReference>
<dbReference type="GO" id="GO:0005737">
    <property type="term" value="C:cytoplasm"/>
    <property type="evidence" value="ECO:0007669"/>
    <property type="project" value="UniProtKB-SubCell"/>
</dbReference>
<dbReference type="InterPro" id="IPR036890">
    <property type="entry name" value="HATPase_C_sf"/>
</dbReference>
<evidence type="ECO:0000256" key="2">
    <source>
        <dbReference type="ARBA" id="ARBA00001966"/>
    </source>
</evidence>
<evidence type="ECO:0000256" key="13">
    <source>
        <dbReference type="ARBA" id="ARBA00023014"/>
    </source>
</evidence>
<evidence type="ECO:0000313" key="19">
    <source>
        <dbReference type="Proteomes" id="UP000185511"/>
    </source>
</evidence>
<dbReference type="GO" id="GO:0046983">
    <property type="term" value="F:protein dimerization activity"/>
    <property type="evidence" value="ECO:0007669"/>
    <property type="project" value="InterPro"/>
</dbReference>
<evidence type="ECO:0000256" key="4">
    <source>
        <dbReference type="ARBA" id="ARBA00012438"/>
    </source>
</evidence>
<dbReference type="AlphaFoldDB" id="A0AAC9L7Y3"/>
<evidence type="ECO:0000256" key="12">
    <source>
        <dbReference type="ARBA" id="ARBA00023012"/>
    </source>
</evidence>
<dbReference type="GO" id="GO:0016020">
    <property type="term" value="C:membrane"/>
    <property type="evidence" value="ECO:0007669"/>
    <property type="project" value="InterPro"/>
</dbReference>
<keyword evidence="8 18" id="KW-0808">Transferase</keyword>
<protein>
    <recommendedName>
        <fullName evidence="5">Oxygen sensor histidine kinase NreB</fullName>
        <ecNumber evidence="4">2.7.13.3</ecNumber>
    </recommendedName>
    <alternativeName>
        <fullName evidence="15">Nitrogen regulation protein B</fullName>
    </alternativeName>
</protein>
<feature type="domain" description="Histidine kinase" evidence="17">
    <location>
        <begin position="298"/>
        <end position="390"/>
    </location>
</feature>
<accession>A0AAC9L7Y3</accession>
<dbReference type="EMBL" id="CP016076">
    <property type="protein sequence ID" value="APU12762.1"/>
    <property type="molecule type" value="Genomic_DNA"/>
</dbReference>
<dbReference type="InterPro" id="IPR017205">
    <property type="entry name" value="Sig_transdc_His_kinase_ChrS"/>
</dbReference>
<dbReference type="Pfam" id="PF02518">
    <property type="entry name" value="HATPase_c"/>
    <property type="match status" value="1"/>
</dbReference>
<dbReference type="Pfam" id="PF07730">
    <property type="entry name" value="HisKA_3"/>
    <property type="match status" value="1"/>
</dbReference>
<evidence type="ECO:0000256" key="11">
    <source>
        <dbReference type="ARBA" id="ARBA00023004"/>
    </source>
</evidence>
<evidence type="ECO:0000256" key="10">
    <source>
        <dbReference type="ARBA" id="ARBA00022777"/>
    </source>
</evidence>
<comment type="catalytic activity">
    <reaction evidence="1">
        <text>ATP + protein L-histidine = ADP + protein N-phospho-L-histidine.</text>
        <dbReference type="EC" id="2.7.13.3"/>
    </reaction>
</comment>
<dbReference type="PIRSF" id="PIRSF037434">
    <property type="entry name" value="STHK_ChrS"/>
    <property type="match status" value="1"/>
</dbReference>
<evidence type="ECO:0000256" key="3">
    <source>
        <dbReference type="ARBA" id="ARBA00004496"/>
    </source>
</evidence>
<evidence type="ECO:0000256" key="6">
    <source>
        <dbReference type="ARBA" id="ARBA00022485"/>
    </source>
</evidence>
<keyword evidence="16" id="KW-0812">Transmembrane</keyword>
<evidence type="ECO:0000256" key="7">
    <source>
        <dbReference type="ARBA" id="ARBA00022490"/>
    </source>
</evidence>
<dbReference type="PRINTS" id="PR00344">
    <property type="entry name" value="BCTRLSENSOR"/>
</dbReference>
<evidence type="ECO:0000256" key="9">
    <source>
        <dbReference type="ARBA" id="ARBA00022723"/>
    </source>
</evidence>
<dbReference type="Gene3D" id="1.20.5.1930">
    <property type="match status" value="1"/>
</dbReference>
<sequence length="399" mass="42066">MLYVIIAAVTALALLDPDRLHGEPLILLGLVLGLLGWHLWFLSLHPQWPEQRLGPMAVYFAGLLGLSALLSTMHPAFLLLTAGAYPMAFVALPGRWAYVGVLLTGATLTGLLGGLPPEAATIGQTAGTSLVAGGIGWAIRRLESEAELRRQATEDLAGALVDLRTAAEEQDRLRTRMLDRERESAVTAERARMAGELHDTLAQGLAGITTQLEIAEELLGEEHPARRRIGSALGLARSSLVEARRSVNGLRPGPLAQAPLVEAVQAVLDEWQVRTGGAARLRITGEHEPADPAVERALLRATQESLANIERHAAATEVTVTLSYLGDLVAVDVVDDGVGFALDDLGSPSESGGHGLQAMRDRVEAVQGSLAVESRPGEGTMINATIPLRPGSATNGAGA</sequence>
<gene>
    <name evidence="18" type="ORF">UA74_03405</name>
</gene>
<keyword evidence="10 18" id="KW-0418">Kinase</keyword>
<keyword evidence="19" id="KW-1185">Reference proteome</keyword>
<dbReference type="GO" id="GO:0046872">
    <property type="term" value="F:metal ion binding"/>
    <property type="evidence" value="ECO:0007669"/>
    <property type="project" value="UniProtKB-KW"/>
</dbReference>
<dbReference type="KEGG" id="acad:UA74_03405"/>
<keyword evidence="13" id="KW-0411">Iron-sulfur</keyword>
<dbReference type="InterPro" id="IPR005467">
    <property type="entry name" value="His_kinase_dom"/>
</dbReference>
<dbReference type="PROSITE" id="PS50109">
    <property type="entry name" value="HIS_KIN"/>
    <property type="match status" value="1"/>
</dbReference>
<keyword evidence="16" id="KW-1133">Transmembrane helix</keyword>
<feature type="transmembrane region" description="Helical" evidence="16">
    <location>
        <begin position="96"/>
        <end position="115"/>
    </location>
</feature>
<feature type="transmembrane region" description="Helical" evidence="16">
    <location>
        <begin position="56"/>
        <end position="84"/>
    </location>
</feature>
<feature type="transmembrane region" description="Helical" evidence="16">
    <location>
        <begin position="25"/>
        <end position="44"/>
    </location>
</feature>
<dbReference type="InterPro" id="IPR004358">
    <property type="entry name" value="Sig_transdc_His_kin-like_C"/>
</dbReference>
<evidence type="ECO:0000256" key="16">
    <source>
        <dbReference type="SAM" id="Phobius"/>
    </source>
</evidence>
<evidence type="ECO:0000256" key="14">
    <source>
        <dbReference type="ARBA" id="ARBA00024827"/>
    </source>
</evidence>
<dbReference type="InterPro" id="IPR003594">
    <property type="entry name" value="HATPase_dom"/>
</dbReference>
<dbReference type="InterPro" id="IPR050482">
    <property type="entry name" value="Sensor_HK_TwoCompSys"/>
</dbReference>
<evidence type="ECO:0000256" key="1">
    <source>
        <dbReference type="ARBA" id="ARBA00000085"/>
    </source>
</evidence>
<keyword evidence="9" id="KW-0479">Metal-binding</keyword>
<dbReference type="PANTHER" id="PTHR24421:SF62">
    <property type="entry name" value="SENSORY TRANSDUCTION HISTIDINE KINASE"/>
    <property type="match status" value="1"/>
</dbReference>